<name>A0A7Z0HXX8_9RHOB</name>
<evidence type="ECO:0000313" key="2">
    <source>
        <dbReference type="EMBL" id="NYS24333.1"/>
    </source>
</evidence>
<dbReference type="AlphaFoldDB" id="A0A7Z0HXX8"/>
<accession>A0A7Z0HXX8</accession>
<dbReference type="Proteomes" id="UP000529417">
    <property type="component" value="Unassembled WGS sequence"/>
</dbReference>
<comment type="caution">
    <text evidence="2">The sequence shown here is derived from an EMBL/GenBank/DDBJ whole genome shotgun (WGS) entry which is preliminary data.</text>
</comment>
<keyword evidence="1" id="KW-0732">Signal</keyword>
<evidence type="ECO:0000313" key="3">
    <source>
        <dbReference type="Proteomes" id="UP000529417"/>
    </source>
</evidence>
<proteinExistence type="predicted"/>
<gene>
    <name evidence="2" type="ORF">HUK65_04945</name>
</gene>
<evidence type="ECO:0000256" key="1">
    <source>
        <dbReference type="SAM" id="SignalP"/>
    </source>
</evidence>
<dbReference type="RefSeq" id="WP_179905036.1">
    <property type="nucleotide sequence ID" value="NZ_JACBXS010000007.1"/>
</dbReference>
<feature type="signal peptide" evidence="1">
    <location>
        <begin position="1"/>
        <end position="21"/>
    </location>
</feature>
<protein>
    <submittedName>
        <fullName evidence="2">Uncharacterized protein</fullName>
    </submittedName>
</protein>
<organism evidence="2 3">
    <name type="scientific">Rhabdonatronobacter sediminivivens</name>
    <dbReference type="NCBI Taxonomy" id="2743469"/>
    <lineage>
        <taxon>Bacteria</taxon>
        <taxon>Pseudomonadati</taxon>
        <taxon>Pseudomonadota</taxon>
        <taxon>Alphaproteobacteria</taxon>
        <taxon>Rhodobacterales</taxon>
        <taxon>Paracoccaceae</taxon>
        <taxon>Rhabdonatronobacter</taxon>
    </lineage>
</organism>
<dbReference type="Gene3D" id="3.30.200.270">
    <property type="match status" value="1"/>
</dbReference>
<dbReference type="EMBL" id="JACBXS010000007">
    <property type="protein sequence ID" value="NYS24333.1"/>
    <property type="molecule type" value="Genomic_DNA"/>
</dbReference>
<feature type="chain" id="PRO_5031567976" evidence="1">
    <location>
        <begin position="22"/>
        <end position="134"/>
    </location>
</feature>
<reference evidence="2 3" key="1">
    <citation type="journal article" date="2000" name="Arch. Microbiol.">
        <title>Rhodobaca bogoriensis gen. nov. and sp. nov., an alkaliphilic purple nonsulfur bacterium from African Rift Valley soda lakes.</title>
        <authorList>
            <person name="Milford A.D."/>
            <person name="Achenbach L.A."/>
            <person name="Jung D.O."/>
            <person name="Madigan M.T."/>
        </authorList>
    </citation>
    <scope>NUCLEOTIDE SEQUENCE [LARGE SCALE GENOMIC DNA]</scope>
    <source>
        <strain evidence="2 3">2376</strain>
    </source>
</reference>
<sequence>MTSAIRLGAVLALVPFASSGAGLDHLPMVADIAPEAVAISPHVPHMGVHYAHPADLPTGPIWCVINGRVVCVEYMFMADALADGQDWTGLMTGMETPPISHIDLEYKPDGAGPISDPLYQLHVYFVSADILADH</sequence>
<keyword evidence="3" id="KW-1185">Reference proteome</keyword>